<dbReference type="AlphaFoldDB" id="A0A5C8Z1K7"/>
<evidence type="ECO:0000256" key="5">
    <source>
        <dbReference type="ARBA" id="ARBA00023004"/>
    </source>
</evidence>
<dbReference type="OrthoDB" id="9801120at2"/>
<reference evidence="9 10" key="1">
    <citation type="submission" date="2019-07" db="EMBL/GenBank/DDBJ databases">
        <title>Reinekea sp. strain SSH23 genome sequencing and assembly.</title>
        <authorList>
            <person name="Kim I."/>
        </authorList>
    </citation>
    <scope>NUCLEOTIDE SEQUENCE [LARGE SCALE GENOMIC DNA]</scope>
    <source>
        <strain evidence="9 10">SSH23</strain>
    </source>
</reference>
<dbReference type="PANTHER" id="PTHR43583:SF1">
    <property type="entry name" value="2-IMINOACETATE SYNTHASE"/>
    <property type="match status" value="1"/>
</dbReference>
<dbReference type="InterPro" id="IPR034428">
    <property type="entry name" value="ThiH/NoCL/HydG-like"/>
</dbReference>
<evidence type="ECO:0000256" key="4">
    <source>
        <dbReference type="ARBA" id="ARBA00022723"/>
    </source>
</evidence>
<keyword evidence="5" id="KW-0408">Iron</keyword>
<keyword evidence="10" id="KW-1185">Reference proteome</keyword>
<dbReference type="EMBL" id="VKAD01000002">
    <property type="protein sequence ID" value="TXR52032.1"/>
    <property type="molecule type" value="Genomic_DNA"/>
</dbReference>
<feature type="domain" description="Radical SAM core" evidence="8">
    <location>
        <begin position="96"/>
        <end position="315"/>
    </location>
</feature>
<keyword evidence="9" id="KW-0456">Lyase</keyword>
<dbReference type="GO" id="GO:0005506">
    <property type="term" value="F:iron ion binding"/>
    <property type="evidence" value="ECO:0007669"/>
    <property type="project" value="InterPro"/>
</dbReference>
<comment type="cofactor">
    <cofactor evidence="1">
        <name>[4Fe-4S] cluster</name>
        <dbReference type="ChEBI" id="CHEBI:49883"/>
    </cofactor>
</comment>
<dbReference type="NCBIfam" id="TIGR02351">
    <property type="entry name" value="thiH"/>
    <property type="match status" value="1"/>
</dbReference>
<keyword evidence="3" id="KW-0949">S-adenosyl-L-methionine</keyword>
<evidence type="ECO:0000256" key="6">
    <source>
        <dbReference type="ARBA" id="ARBA00023014"/>
    </source>
</evidence>
<dbReference type="InterPro" id="IPR013785">
    <property type="entry name" value="Aldolase_TIM"/>
</dbReference>
<organism evidence="9 10">
    <name type="scientific">Reinekea thalattae</name>
    <dbReference type="NCBI Taxonomy" id="2593301"/>
    <lineage>
        <taxon>Bacteria</taxon>
        <taxon>Pseudomonadati</taxon>
        <taxon>Pseudomonadota</taxon>
        <taxon>Gammaproteobacteria</taxon>
        <taxon>Oceanospirillales</taxon>
        <taxon>Saccharospirillaceae</taxon>
        <taxon>Reinekea</taxon>
    </lineage>
</organism>
<name>A0A5C8Z1K7_9GAMM</name>
<dbReference type="PROSITE" id="PS51918">
    <property type="entry name" value="RADICAL_SAM"/>
    <property type="match status" value="1"/>
</dbReference>
<protein>
    <submittedName>
        <fullName evidence="9">2-iminoacetate synthase ThiH</fullName>
        <ecNumber evidence="9">4.1.99.19</ecNumber>
    </submittedName>
</protein>
<dbReference type="Pfam" id="PF04055">
    <property type="entry name" value="Radical_SAM"/>
    <property type="match status" value="1"/>
</dbReference>
<dbReference type="SFLD" id="SFLDG01081">
    <property type="entry name" value="cleavage_of_the_Ca-Cb_bond_in"/>
    <property type="match status" value="1"/>
</dbReference>
<dbReference type="InterPro" id="IPR007197">
    <property type="entry name" value="rSAM"/>
</dbReference>
<dbReference type="GO" id="GO:0051539">
    <property type="term" value="F:4 iron, 4 sulfur cluster binding"/>
    <property type="evidence" value="ECO:0007669"/>
    <property type="project" value="UniProtKB-KW"/>
</dbReference>
<dbReference type="SFLD" id="SFLDF00301">
    <property type="entry name" value="2-iminoacetate_synthase_(ThiH)"/>
    <property type="match status" value="1"/>
</dbReference>
<evidence type="ECO:0000313" key="10">
    <source>
        <dbReference type="Proteomes" id="UP000321764"/>
    </source>
</evidence>
<dbReference type="SMART" id="SM00876">
    <property type="entry name" value="BATS"/>
    <property type="match status" value="1"/>
</dbReference>
<evidence type="ECO:0000256" key="1">
    <source>
        <dbReference type="ARBA" id="ARBA00001966"/>
    </source>
</evidence>
<dbReference type="SFLD" id="SFLDS00029">
    <property type="entry name" value="Radical_SAM"/>
    <property type="match status" value="1"/>
</dbReference>
<dbReference type="InterPro" id="IPR012726">
    <property type="entry name" value="ThiH"/>
</dbReference>
<sequence>MSQSIQISTKKSNESSTGKRTQTSTELNFANGWSQQRWDDLATPLKQVDDAAVQRALQKDRLSIDDFAALISPQAQPYLEQMAEKAQRLTRQRFGHVIQSYAPLYLSNVCSNWCSYCGFSIHNKLRRKTLDNNEIDAEAEALKKRGFDSVLLVTGEAEKTVGIDYLSNAVKRLKPKFSQLAIEVQPLTTEEYGVLRKQGVESLSLYQETYNPASYAEHHRHGKKQDMVYRLNAPERAADADFLKINLGILIGLTDWRQDSLACALHLRHLQKKYWTARFGMSFPRLRPCAGELENPLHISDRELLQLILAWRLFDAELDLGLSTREAPEFRNGIARLGITSMSAESITQPGGYAEDAATALEQFEVSDERKLDDIKANLEQQGLMLIATDSHYFS</sequence>
<comment type="caution">
    <text evidence="9">The sequence shown here is derived from an EMBL/GenBank/DDBJ whole genome shotgun (WGS) entry which is preliminary data.</text>
</comment>
<dbReference type="EC" id="4.1.99.19" evidence="9"/>
<dbReference type="Proteomes" id="UP000321764">
    <property type="component" value="Unassembled WGS sequence"/>
</dbReference>
<evidence type="ECO:0000256" key="7">
    <source>
        <dbReference type="SAM" id="MobiDB-lite"/>
    </source>
</evidence>
<dbReference type="CDD" id="cd01335">
    <property type="entry name" value="Radical_SAM"/>
    <property type="match status" value="1"/>
</dbReference>
<dbReference type="GO" id="GO:0036355">
    <property type="term" value="F:2-iminoacetate synthase activity"/>
    <property type="evidence" value="ECO:0007669"/>
    <property type="project" value="UniProtKB-EC"/>
</dbReference>
<gene>
    <name evidence="9" type="primary">thiH</name>
    <name evidence="9" type="ORF">FME95_11485</name>
</gene>
<evidence type="ECO:0000259" key="8">
    <source>
        <dbReference type="PROSITE" id="PS51918"/>
    </source>
</evidence>
<keyword evidence="2" id="KW-0004">4Fe-4S</keyword>
<dbReference type="Pfam" id="PF06968">
    <property type="entry name" value="BATS"/>
    <property type="match status" value="1"/>
</dbReference>
<dbReference type="PANTHER" id="PTHR43583">
    <property type="entry name" value="2-IMINOACETATE SYNTHASE"/>
    <property type="match status" value="1"/>
</dbReference>
<dbReference type="SUPFAM" id="SSF102114">
    <property type="entry name" value="Radical SAM enzymes"/>
    <property type="match status" value="1"/>
</dbReference>
<feature type="region of interest" description="Disordered" evidence="7">
    <location>
        <begin position="1"/>
        <end position="25"/>
    </location>
</feature>
<evidence type="ECO:0000313" key="9">
    <source>
        <dbReference type="EMBL" id="TXR52032.1"/>
    </source>
</evidence>
<evidence type="ECO:0000256" key="3">
    <source>
        <dbReference type="ARBA" id="ARBA00022691"/>
    </source>
</evidence>
<dbReference type="InterPro" id="IPR010722">
    <property type="entry name" value="BATS_dom"/>
</dbReference>
<proteinExistence type="predicted"/>
<keyword evidence="6" id="KW-0411">Iron-sulfur</keyword>
<keyword evidence="4" id="KW-0479">Metal-binding</keyword>
<dbReference type="Gene3D" id="3.20.20.70">
    <property type="entry name" value="Aldolase class I"/>
    <property type="match status" value="1"/>
</dbReference>
<accession>A0A5C8Z1K7</accession>
<dbReference type="InterPro" id="IPR058240">
    <property type="entry name" value="rSAM_sf"/>
</dbReference>
<dbReference type="RefSeq" id="WP_147714628.1">
    <property type="nucleotide sequence ID" value="NZ_VKAD01000002.1"/>
</dbReference>
<evidence type="ECO:0000256" key="2">
    <source>
        <dbReference type="ARBA" id="ARBA00022485"/>
    </source>
</evidence>
<dbReference type="SFLD" id="SFLDG01060">
    <property type="entry name" value="BATS_domain_containing"/>
    <property type="match status" value="1"/>
</dbReference>